<dbReference type="InterPro" id="IPR011004">
    <property type="entry name" value="Trimer_LpxA-like_sf"/>
</dbReference>
<dbReference type="AlphaFoldDB" id="A0A2T5C1G6"/>
<name>A0A2T5C1G6_9BACT</name>
<dbReference type="SMART" id="SM01266">
    <property type="entry name" value="Mac"/>
    <property type="match status" value="1"/>
</dbReference>
<evidence type="ECO:0000256" key="1">
    <source>
        <dbReference type="ARBA" id="ARBA00007274"/>
    </source>
</evidence>
<dbReference type="FunFam" id="2.160.10.10:FF:000008">
    <property type="entry name" value="Maltose O-acetyltransferase"/>
    <property type="match status" value="1"/>
</dbReference>
<dbReference type="Proteomes" id="UP000243525">
    <property type="component" value="Unassembled WGS sequence"/>
</dbReference>
<dbReference type="InterPro" id="IPR039369">
    <property type="entry name" value="LacA-like"/>
</dbReference>
<dbReference type="InterPro" id="IPR018357">
    <property type="entry name" value="Hexapep_transf_CS"/>
</dbReference>
<accession>A0A2T5C1G6</accession>
<organism evidence="7 8">
    <name type="scientific">Mangrovibacterium marinum</name>
    <dbReference type="NCBI Taxonomy" id="1639118"/>
    <lineage>
        <taxon>Bacteria</taxon>
        <taxon>Pseudomonadati</taxon>
        <taxon>Bacteroidota</taxon>
        <taxon>Bacteroidia</taxon>
        <taxon>Marinilabiliales</taxon>
        <taxon>Prolixibacteraceae</taxon>
        <taxon>Mangrovibacterium</taxon>
    </lineage>
</organism>
<dbReference type="OrthoDB" id="9812571at2"/>
<sequence>MTEKEKMLVGQLYQASDKHLVEERLKARQILFELNQLNPAQIGERDRLLALLFGKIAPPIQVESPFRCDYGYNIELGKNFFSNFNCTILDCAKVIIGDNVLFGPNVSIFTAGHPVDAARRNDGWEYALPVTIGNNVWIGGNVVINPAVTIGNNVVIGAGSVVTRSIPDDVVAAGNPCRVLRSVAGGDR</sequence>
<dbReference type="CDD" id="cd03357">
    <property type="entry name" value="LbH_MAT_GAT"/>
    <property type="match status" value="1"/>
</dbReference>
<dbReference type="InterPro" id="IPR024688">
    <property type="entry name" value="Mac_dom"/>
</dbReference>
<keyword evidence="2 5" id="KW-0808">Transferase</keyword>
<dbReference type="PANTHER" id="PTHR43017:SF1">
    <property type="entry name" value="ACETYLTRANSFERASE YJL218W-RELATED"/>
    <property type="match status" value="1"/>
</dbReference>
<feature type="domain" description="Maltose/galactoside acetyltransferase" evidence="6">
    <location>
        <begin position="4"/>
        <end position="58"/>
    </location>
</feature>
<reference evidence="7 8" key="1">
    <citation type="submission" date="2018-04" db="EMBL/GenBank/DDBJ databases">
        <title>Genomic Encyclopedia of Archaeal and Bacterial Type Strains, Phase II (KMG-II): from individual species to whole genera.</title>
        <authorList>
            <person name="Goeker M."/>
        </authorList>
    </citation>
    <scope>NUCLEOTIDE SEQUENCE [LARGE SCALE GENOMIC DNA]</scope>
    <source>
        <strain evidence="7 8">DSM 28823</strain>
    </source>
</reference>
<evidence type="ECO:0000256" key="4">
    <source>
        <dbReference type="ARBA" id="ARBA00023315"/>
    </source>
</evidence>
<dbReference type="Pfam" id="PF00132">
    <property type="entry name" value="Hexapep"/>
    <property type="match status" value="1"/>
</dbReference>
<evidence type="ECO:0000259" key="6">
    <source>
        <dbReference type="SMART" id="SM01266"/>
    </source>
</evidence>
<evidence type="ECO:0000256" key="2">
    <source>
        <dbReference type="ARBA" id="ARBA00022679"/>
    </source>
</evidence>
<comment type="similarity">
    <text evidence="1 5">Belongs to the transferase hexapeptide repeat family.</text>
</comment>
<keyword evidence="4 5" id="KW-0012">Acyltransferase</keyword>
<dbReference type="EMBL" id="QAAD01000008">
    <property type="protein sequence ID" value="PTN08500.1"/>
    <property type="molecule type" value="Genomic_DNA"/>
</dbReference>
<comment type="caution">
    <text evidence="7">The sequence shown here is derived from an EMBL/GenBank/DDBJ whole genome shotgun (WGS) entry which is preliminary data.</text>
</comment>
<dbReference type="EC" id="2.3.1.-" evidence="5"/>
<proteinExistence type="inferred from homology"/>
<dbReference type="GO" id="GO:0008870">
    <property type="term" value="F:galactoside O-acetyltransferase activity"/>
    <property type="evidence" value="ECO:0007669"/>
    <property type="project" value="TreeGrafter"/>
</dbReference>
<keyword evidence="3" id="KW-0677">Repeat</keyword>
<gene>
    <name evidence="7" type="ORF">C8N47_10857</name>
</gene>
<dbReference type="SUPFAM" id="SSF51161">
    <property type="entry name" value="Trimeric LpxA-like enzymes"/>
    <property type="match status" value="1"/>
</dbReference>
<evidence type="ECO:0000256" key="5">
    <source>
        <dbReference type="RuleBase" id="RU367021"/>
    </source>
</evidence>
<dbReference type="Pfam" id="PF12464">
    <property type="entry name" value="Mac"/>
    <property type="match status" value="1"/>
</dbReference>
<dbReference type="InterPro" id="IPR001451">
    <property type="entry name" value="Hexapep"/>
</dbReference>
<keyword evidence="8" id="KW-1185">Reference proteome</keyword>
<dbReference type="RefSeq" id="WP_107822309.1">
    <property type="nucleotide sequence ID" value="NZ_OY782574.1"/>
</dbReference>
<dbReference type="PANTHER" id="PTHR43017">
    <property type="entry name" value="GALACTOSIDE O-ACETYLTRANSFERASE"/>
    <property type="match status" value="1"/>
</dbReference>
<dbReference type="PROSITE" id="PS00101">
    <property type="entry name" value="HEXAPEP_TRANSFERASES"/>
    <property type="match status" value="1"/>
</dbReference>
<evidence type="ECO:0000313" key="7">
    <source>
        <dbReference type="EMBL" id="PTN08500.1"/>
    </source>
</evidence>
<dbReference type="Gene3D" id="2.160.10.10">
    <property type="entry name" value="Hexapeptide repeat proteins"/>
    <property type="match status" value="1"/>
</dbReference>
<evidence type="ECO:0000256" key="3">
    <source>
        <dbReference type="ARBA" id="ARBA00022737"/>
    </source>
</evidence>
<dbReference type="Pfam" id="PF14602">
    <property type="entry name" value="Hexapep_2"/>
    <property type="match status" value="1"/>
</dbReference>
<protein>
    <recommendedName>
        <fullName evidence="5">Acetyltransferase</fullName>
        <ecNumber evidence="5">2.3.1.-</ecNumber>
    </recommendedName>
</protein>
<evidence type="ECO:0000313" key="8">
    <source>
        <dbReference type="Proteomes" id="UP000243525"/>
    </source>
</evidence>